<dbReference type="Gene3D" id="1.25.10.10">
    <property type="entry name" value="Leucine-rich Repeat Variant"/>
    <property type="match status" value="1"/>
</dbReference>
<feature type="region of interest" description="Disordered" evidence="8">
    <location>
        <begin position="783"/>
        <end position="810"/>
    </location>
</feature>
<keyword evidence="4" id="KW-0963">Cytoplasm</keyword>
<dbReference type="AlphaFoldDB" id="A0AAF3FMM7"/>
<proteinExistence type="predicted"/>
<dbReference type="SUPFAM" id="SSF48371">
    <property type="entry name" value="ARM repeat"/>
    <property type="match status" value="2"/>
</dbReference>
<dbReference type="WBParaSite" id="MBELARI_LOCUS7904">
    <property type="protein sequence ID" value="MBELARI_LOCUS7904"/>
    <property type="gene ID" value="MBELARI_LOCUS7904"/>
</dbReference>
<evidence type="ECO:0000256" key="7">
    <source>
        <dbReference type="ARBA" id="ARBA00023242"/>
    </source>
</evidence>
<keyword evidence="7" id="KW-0539">Nucleus</keyword>
<protein>
    <submittedName>
        <fullName evidence="11">TOG domain-containing protein</fullName>
    </submittedName>
</protein>
<dbReference type="InterPro" id="IPR057672">
    <property type="entry name" value="TPR_IPO4/5"/>
</dbReference>
<reference evidence="11" key="1">
    <citation type="submission" date="2024-02" db="UniProtKB">
        <authorList>
            <consortium name="WormBaseParasite"/>
        </authorList>
    </citation>
    <scope>IDENTIFICATION</scope>
</reference>
<keyword evidence="3" id="KW-0813">Transport</keyword>
<evidence type="ECO:0000256" key="2">
    <source>
        <dbReference type="ARBA" id="ARBA00004496"/>
    </source>
</evidence>
<dbReference type="Pfam" id="PF18808">
    <property type="entry name" value="Importin_rep_4"/>
    <property type="match status" value="1"/>
</dbReference>
<dbReference type="InterPro" id="IPR041389">
    <property type="entry name" value="Importin_rep_6"/>
</dbReference>
<organism evidence="10 11">
    <name type="scientific">Mesorhabditis belari</name>
    <dbReference type="NCBI Taxonomy" id="2138241"/>
    <lineage>
        <taxon>Eukaryota</taxon>
        <taxon>Metazoa</taxon>
        <taxon>Ecdysozoa</taxon>
        <taxon>Nematoda</taxon>
        <taxon>Chromadorea</taxon>
        <taxon>Rhabditida</taxon>
        <taxon>Rhabditina</taxon>
        <taxon>Rhabditomorpha</taxon>
        <taxon>Rhabditoidea</taxon>
        <taxon>Rhabditidae</taxon>
        <taxon>Mesorhabditinae</taxon>
        <taxon>Mesorhabditis</taxon>
    </lineage>
</organism>
<dbReference type="GO" id="GO:0005737">
    <property type="term" value="C:cytoplasm"/>
    <property type="evidence" value="ECO:0007669"/>
    <property type="project" value="UniProtKB-SubCell"/>
</dbReference>
<dbReference type="GO" id="GO:0006606">
    <property type="term" value="P:protein import into nucleus"/>
    <property type="evidence" value="ECO:0007669"/>
    <property type="project" value="InterPro"/>
</dbReference>
<keyword evidence="6" id="KW-0653">Protein transport</keyword>
<dbReference type="Pfam" id="PF25780">
    <property type="entry name" value="TPR_IPO5"/>
    <property type="match status" value="2"/>
</dbReference>
<dbReference type="InterPro" id="IPR016024">
    <property type="entry name" value="ARM-type_fold"/>
</dbReference>
<feature type="domain" description="IPO4/5-like TPR repeats" evidence="9">
    <location>
        <begin position="100"/>
        <end position="196"/>
    </location>
</feature>
<evidence type="ECO:0000256" key="5">
    <source>
        <dbReference type="ARBA" id="ARBA00022737"/>
    </source>
</evidence>
<dbReference type="InterPro" id="IPR041653">
    <property type="entry name" value="Importin_rep_4"/>
</dbReference>
<keyword evidence="5" id="KW-0677">Repeat</keyword>
<dbReference type="GO" id="GO:0005634">
    <property type="term" value="C:nucleus"/>
    <property type="evidence" value="ECO:0007669"/>
    <property type="project" value="UniProtKB-SubCell"/>
</dbReference>
<accession>A0AAF3FMM7</accession>
<dbReference type="InterPro" id="IPR011989">
    <property type="entry name" value="ARM-like"/>
</dbReference>
<comment type="subcellular location">
    <subcellularLocation>
        <location evidence="2">Cytoplasm</location>
    </subcellularLocation>
    <subcellularLocation>
        <location evidence="1">Nucleus</location>
    </subcellularLocation>
</comment>
<sequence>MAEFQQFGRLVAQMLDTDNTKRKEAEDQYEKIDLSQKITLLFQLYLERSASEDIRSMALVLTRRLWDFDFEAALKVLSAEQQGQYIEGILHAATEEPSLQLQKKLADVISQFAMNMIDEESGVQKCGKIIQFIEHCNSSANANLKVVAMSIIEEVPNVFGLDQDKYLPGIKAIFQACLVHEAVYVRSAAVKAFFYTLLIWVCQHIVTTSEDDDVPLQSLCDLVTTVPKTLTPYLNDILVFALTTVKNTELEESYRHTSLEIIASFCEAAPNMIKKRAAQLIPTMLEVCILSMTDLEDDTEDWLSVDDADEDVEEDNAALGETSLDRICCALGGKATFQPALAIVSQLLNNGDWKKRHAAIFTLSTIGEGCKSVMEAKIVEIVEKVIPYLLDEHPRVRYAACNALGQMSTDFEPTLQKKCHEKVVPALVHTLLDLSVMRVAAHAGAALVNFSEECPKNIISNYLPDMMSSLEQVLEATYKHLVEKNKKLVLEQVITTIASVADAAEAEFIHYYDRMIVPLKFILQNSGGDDYKLLRGKTIECVSLIGLAVGREKFANDGQEIMNMLADTMPNLPPDDPQTTYMISSWTRICKVLGPLFAPYLPLVMPPIIRSVEYAPEVTVVDDSEANEDDPAWSFTSVGDNRSFGIRTAGIEEKVTACEMLVCYARELKEMFGPYVEQVLPHVLKNLKFMFHEGVRESSAEVLPAFLECFKQQGPEVMYRLWQTYYPALEEALNSEHDLDVLAEQINSIAEAVTLLGTALSNEELAKIAEIIRDQLTNFEERRNQREAKEVDEDADPEDAHDNADEDQESDANLLGRVSDLFHACFKSFGPTFYPMVQSIIPGIVAMIDQSRDFTDRQWAVCMVDDLIEFAPKEAQLIQQAFAPRLVECLKDQHPEVRQATSYGFGVMALQGTLFTDVCVQVLPLLAEMISQPDARATEEGTTATENAISAVAKILKHCGGQIDQAQAIPLFLSWLPTWNDPEESVHIYGFFADLVESNNAYVLGENNSGLPLICRIVVLAFHNGAFDDEDENVTPVKTRLSNILRTLAQDHAVFSSCIQAAGLNEAEQATVNKIVS</sequence>
<dbReference type="InterPro" id="IPR040122">
    <property type="entry name" value="Importin_beta"/>
</dbReference>
<evidence type="ECO:0000256" key="6">
    <source>
        <dbReference type="ARBA" id="ARBA00022927"/>
    </source>
</evidence>
<feature type="domain" description="IPO4/5-like TPR repeats" evidence="9">
    <location>
        <begin position="198"/>
        <end position="239"/>
    </location>
</feature>
<evidence type="ECO:0000256" key="4">
    <source>
        <dbReference type="ARBA" id="ARBA00022490"/>
    </source>
</evidence>
<evidence type="ECO:0000259" key="9">
    <source>
        <dbReference type="Pfam" id="PF25780"/>
    </source>
</evidence>
<evidence type="ECO:0000256" key="8">
    <source>
        <dbReference type="SAM" id="MobiDB-lite"/>
    </source>
</evidence>
<dbReference type="PANTHER" id="PTHR10527">
    <property type="entry name" value="IMPORTIN BETA"/>
    <property type="match status" value="1"/>
</dbReference>
<evidence type="ECO:0000256" key="3">
    <source>
        <dbReference type="ARBA" id="ARBA00022448"/>
    </source>
</evidence>
<dbReference type="Pfam" id="PF18829">
    <property type="entry name" value="Importin_rep_6"/>
    <property type="match status" value="1"/>
</dbReference>
<evidence type="ECO:0000256" key="1">
    <source>
        <dbReference type="ARBA" id="ARBA00004123"/>
    </source>
</evidence>
<evidence type="ECO:0000313" key="11">
    <source>
        <dbReference type="WBParaSite" id="MBELARI_LOCUS7904"/>
    </source>
</evidence>
<dbReference type="Proteomes" id="UP000887575">
    <property type="component" value="Unassembled WGS sequence"/>
</dbReference>
<keyword evidence="10" id="KW-1185">Reference proteome</keyword>
<evidence type="ECO:0000313" key="10">
    <source>
        <dbReference type="Proteomes" id="UP000887575"/>
    </source>
</evidence>
<name>A0AAF3FMM7_9BILA</name>
<dbReference type="Pfam" id="PF13646">
    <property type="entry name" value="HEAT_2"/>
    <property type="match status" value="1"/>
</dbReference>